<comment type="caution">
    <text evidence="2">The sequence shown here is derived from an EMBL/GenBank/DDBJ whole genome shotgun (WGS) entry which is preliminary data.</text>
</comment>
<dbReference type="InterPro" id="IPR010127">
    <property type="entry name" value="Phasin_subfam-1"/>
</dbReference>
<reference evidence="2 3" key="1">
    <citation type="submission" date="2020-04" db="EMBL/GenBank/DDBJ databases">
        <title>Draft genome of Leeia sp. IMCC25680.</title>
        <authorList>
            <person name="Song J."/>
            <person name="Cho J.-C."/>
        </authorList>
    </citation>
    <scope>NUCLEOTIDE SEQUENCE [LARGE SCALE GENOMIC DNA]</scope>
    <source>
        <strain evidence="2 3">IMCC25680</strain>
    </source>
</reference>
<dbReference type="NCBIfam" id="TIGR01841">
    <property type="entry name" value="phasin"/>
    <property type="match status" value="1"/>
</dbReference>
<dbReference type="AlphaFoldDB" id="A0A847RY26"/>
<organism evidence="2 3">
    <name type="scientific">Leeia aquatica</name>
    <dbReference type="NCBI Taxonomy" id="2725557"/>
    <lineage>
        <taxon>Bacteria</taxon>
        <taxon>Pseudomonadati</taxon>
        <taxon>Pseudomonadota</taxon>
        <taxon>Betaproteobacteria</taxon>
        <taxon>Neisseriales</taxon>
        <taxon>Leeiaceae</taxon>
        <taxon>Leeia</taxon>
    </lineage>
</organism>
<dbReference type="Pfam" id="PF09361">
    <property type="entry name" value="Phasin_2"/>
    <property type="match status" value="1"/>
</dbReference>
<dbReference type="InterPro" id="IPR018968">
    <property type="entry name" value="Phasin"/>
</dbReference>
<evidence type="ECO:0000313" key="3">
    <source>
        <dbReference type="Proteomes" id="UP000587991"/>
    </source>
</evidence>
<keyword evidence="3" id="KW-1185">Reference proteome</keyword>
<protein>
    <submittedName>
        <fullName evidence="2">Phasin family protein</fullName>
    </submittedName>
</protein>
<dbReference type="Proteomes" id="UP000587991">
    <property type="component" value="Unassembled WGS sequence"/>
</dbReference>
<feature type="domain" description="Phasin" evidence="1">
    <location>
        <begin position="9"/>
        <end position="106"/>
    </location>
</feature>
<sequence length="187" mass="19810">MFNAVTSLEQWVQLGQNQFDKTLRFANIGLNGAEKLAQLQLNLSKDFLADQAQLFKSLFDIKDVQALFAFQGNLTQPSMEKSVAASRTVYETLAELQSQFSAFVESEAQEAHKQFTGSLDGLLKGAPAGSDVAVAAIKSALAAASNAYDTVSQAAKKVTTDLVEAGVSTAGETAKTSSTRRKPAAAA</sequence>
<proteinExistence type="predicted"/>
<dbReference type="RefSeq" id="WP_168877727.1">
    <property type="nucleotide sequence ID" value="NZ_JABAIM010000003.1"/>
</dbReference>
<gene>
    <name evidence="2" type="ORF">HF682_12865</name>
</gene>
<name>A0A847RY26_9NEIS</name>
<evidence type="ECO:0000259" key="1">
    <source>
        <dbReference type="Pfam" id="PF09361"/>
    </source>
</evidence>
<dbReference type="EMBL" id="JABAIM010000003">
    <property type="protein sequence ID" value="NLR76050.1"/>
    <property type="molecule type" value="Genomic_DNA"/>
</dbReference>
<accession>A0A847RY26</accession>
<evidence type="ECO:0000313" key="2">
    <source>
        <dbReference type="EMBL" id="NLR76050.1"/>
    </source>
</evidence>